<feature type="transmembrane region" description="Helical" evidence="7">
    <location>
        <begin position="312"/>
        <end position="330"/>
    </location>
</feature>
<dbReference type="Pfam" id="PF00528">
    <property type="entry name" value="BPD_transp_1"/>
    <property type="match status" value="1"/>
</dbReference>
<comment type="similarity">
    <text evidence="7">Belongs to the binding-protein-dependent transport system permease family.</text>
</comment>
<organism evidence="9 10">
    <name type="scientific">Ornithinimicrobium cryptoxanthini</name>
    <dbReference type="NCBI Taxonomy" id="2934161"/>
    <lineage>
        <taxon>Bacteria</taxon>
        <taxon>Bacillati</taxon>
        <taxon>Actinomycetota</taxon>
        <taxon>Actinomycetes</taxon>
        <taxon>Micrococcales</taxon>
        <taxon>Ornithinimicrobiaceae</taxon>
        <taxon>Ornithinimicrobium</taxon>
    </lineage>
</organism>
<dbReference type="Proteomes" id="UP001056535">
    <property type="component" value="Chromosome"/>
</dbReference>
<dbReference type="InterPro" id="IPR000515">
    <property type="entry name" value="MetI-like"/>
</dbReference>
<feature type="transmembrane region" description="Helical" evidence="7">
    <location>
        <begin position="9"/>
        <end position="29"/>
    </location>
</feature>
<evidence type="ECO:0000256" key="2">
    <source>
        <dbReference type="ARBA" id="ARBA00022448"/>
    </source>
</evidence>
<feature type="transmembrane region" description="Helical" evidence="7">
    <location>
        <begin position="133"/>
        <end position="153"/>
    </location>
</feature>
<reference evidence="9" key="1">
    <citation type="submission" date="2022-06" db="EMBL/GenBank/DDBJ databases">
        <title>Ornithinimicrobium JY.X270.</title>
        <authorList>
            <person name="Huang Y."/>
        </authorList>
    </citation>
    <scope>NUCLEOTIDE SEQUENCE</scope>
    <source>
        <strain evidence="9">JY.X270</strain>
    </source>
</reference>
<feature type="transmembrane region" description="Helical" evidence="7">
    <location>
        <begin position="230"/>
        <end position="250"/>
    </location>
</feature>
<name>A0ABY4YE10_9MICO</name>
<feature type="transmembrane region" description="Helical" evidence="7">
    <location>
        <begin position="285"/>
        <end position="305"/>
    </location>
</feature>
<accession>A0ABY4YE10</accession>
<evidence type="ECO:0000256" key="3">
    <source>
        <dbReference type="ARBA" id="ARBA00022475"/>
    </source>
</evidence>
<dbReference type="Pfam" id="PF19300">
    <property type="entry name" value="BPD_transp_1_N"/>
    <property type="match status" value="1"/>
</dbReference>
<dbReference type="RefSeq" id="WP_252619065.1">
    <property type="nucleotide sequence ID" value="NZ_CP099490.1"/>
</dbReference>
<keyword evidence="10" id="KW-1185">Reference proteome</keyword>
<feature type="domain" description="ABC transmembrane type-1" evidence="8">
    <location>
        <begin position="100"/>
        <end position="492"/>
    </location>
</feature>
<dbReference type="PROSITE" id="PS50928">
    <property type="entry name" value="ABC_TM1"/>
    <property type="match status" value="1"/>
</dbReference>
<keyword evidence="6 7" id="KW-0472">Membrane</keyword>
<evidence type="ECO:0000313" key="9">
    <source>
        <dbReference type="EMBL" id="USQ74963.1"/>
    </source>
</evidence>
<evidence type="ECO:0000256" key="1">
    <source>
        <dbReference type="ARBA" id="ARBA00004651"/>
    </source>
</evidence>
<keyword evidence="3" id="KW-1003">Cell membrane</keyword>
<keyword evidence="5 7" id="KW-1133">Transmembrane helix</keyword>
<feature type="transmembrane region" description="Helical" evidence="7">
    <location>
        <begin position="106"/>
        <end position="126"/>
    </location>
</feature>
<dbReference type="InterPro" id="IPR045621">
    <property type="entry name" value="BPD_transp_1_N"/>
</dbReference>
<dbReference type="CDD" id="cd06261">
    <property type="entry name" value="TM_PBP2"/>
    <property type="match status" value="1"/>
</dbReference>
<proteinExistence type="inferred from homology"/>
<dbReference type="PANTHER" id="PTHR43163:SF6">
    <property type="entry name" value="DIPEPTIDE TRANSPORT SYSTEM PERMEASE PROTEIN DPPB-RELATED"/>
    <property type="match status" value="1"/>
</dbReference>
<evidence type="ECO:0000256" key="4">
    <source>
        <dbReference type="ARBA" id="ARBA00022692"/>
    </source>
</evidence>
<comment type="subcellular location">
    <subcellularLocation>
        <location evidence="1 7">Cell membrane</location>
        <topology evidence="1 7">Multi-pass membrane protein</topology>
    </subcellularLocation>
</comment>
<feature type="transmembrane region" description="Helical" evidence="7">
    <location>
        <begin position="475"/>
        <end position="499"/>
    </location>
</feature>
<keyword evidence="4 7" id="KW-0812">Transmembrane</keyword>
<evidence type="ECO:0000256" key="5">
    <source>
        <dbReference type="ARBA" id="ARBA00022989"/>
    </source>
</evidence>
<dbReference type="EMBL" id="CP099490">
    <property type="protein sequence ID" value="USQ74963.1"/>
    <property type="molecule type" value="Genomic_DNA"/>
</dbReference>
<feature type="transmembrane region" description="Helical" evidence="7">
    <location>
        <begin position="369"/>
        <end position="388"/>
    </location>
</feature>
<keyword evidence="2 7" id="KW-0813">Transport</keyword>
<sequence>MLRFILRRLGVSAFILVLGSVFLFFITVFSGDPLEDLRESRDRTAPQQMEARIRNMNLEEPWYVRYWMWAVGVAKCVTLNCDLGVDSTGRDIQSALTSAASSTLRLVTLATVLAIIIGISMGILAAIRQYSGFDYAVTFASFLFFSLPVFWVAVLLKEYGAIRFNDWIADPGISLTATIIIGLLFGVTLASLLGGDLRRKLITGAASAVFAIGAMLYFDSVGWWRQPALGLGLIILIAVGAAVVLTYLTVGRTNPKILYAALTTIAVGVVGFFVFQSWIKEPTYPLLLLMLAIGVAVAIVSGWLWGGWDKGIAIWVSIGTAVAFAGATALDQLLRNWGPFLERKPRPISTIGSGAPNFEGPFWTGVWDWGVQLILPTVVLTVISLAAYSRYTRASMLETIRQDYVRTARSKGLSERVVITKHALRNALIPITTIVAFDFAGLIGGAVVTESVFGWSGMGAMFESGLDRVDPGPVMAFYLVTGTAAVLMNMIADIAYAFLDPRIRT</sequence>
<gene>
    <name evidence="9" type="ORF">NF557_09865</name>
</gene>
<protein>
    <submittedName>
        <fullName evidence="9">ABC transporter permease</fullName>
    </submittedName>
</protein>
<evidence type="ECO:0000313" key="10">
    <source>
        <dbReference type="Proteomes" id="UP001056535"/>
    </source>
</evidence>
<dbReference type="PANTHER" id="PTHR43163">
    <property type="entry name" value="DIPEPTIDE TRANSPORT SYSTEM PERMEASE PROTEIN DPPB-RELATED"/>
    <property type="match status" value="1"/>
</dbReference>
<evidence type="ECO:0000259" key="8">
    <source>
        <dbReference type="PROSITE" id="PS50928"/>
    </source>
</evidence>
<feature type="transmembrane region" description="Helical" evidence="7">
    <location>
        <begin position="173"/>
        <end position="194"/>
    </location>
</feature>
<feature type="transmembrane region" description="Helical" evidence="7">
    <location>
        <begin position="201"/>
        <end position="218"/>
    </location>
</feature>
<feature type="transmembrane region" description="Helical" evidence="7">
    <location>
        <begin position="428"/>
        <end position="455"/>
    </location>
</feature>
<evidence type="ECO:0000256" key="6">
    <source>
        <dbReference type="ARBA" id="ARBA00023136"/>
    </source>
</evidence>
<evidence type="ECO:0000256" key="7">
    <source>
        <dbReference type="RuleBase" id="RU363032"/>
    </source>
</evidence>
<feature type="transmembrane region" description="Helical" evidence="7">
    <location>
        <begin position="257"/>
        <end position="279"/>
    </location>
</feature>